<keyword evidence="10" id="KW-0129">CBS domain</keyword>
<keyword evidence="6 11" id="KW-0472">Membrane</keyword>
<dbReference type="eggNOG" id="COG0038">
    <property type="taxonomic scope" value="Bacteria"/>
</dbReference>
<dbReference type="OrthoDB" id="9767361at2"/>
<dbReference type="SMART" id="SM00116">
    <property type="entry name" value="CBS"/>
    <property type="match status" value="2"/>
</dbReference>
<dbReference type="STRING" id="760142.Hipma_1062"/>
<dbReference type="PROSITE" id="PS51371">
    <property type="entry name" value="CBS"/>
    <property type="match status" value="2"/>
</dbReference>
<evidence type="ECO:0000256" key="1">
    <source>
        <dbReference type="ARBA" id="ARBA00004141"/>
    </source>
</evidence>
<evidence type="ECO:0000256" key="7">
    <source>
        <dbReference type="ARBA" id="ARBA00023173"/>
    </source>
</evidence>
<dbReference type="HOGENOM" id="CLU_015263_5_3_7"/>
<dbReference type="SUPFAM" id="SSF81340">
    <property type="entry name" value="Clc chloride channel"/>
    <property type="match status" value="1"/>
</dbReference>
<dbReference type="Gene3D" id="1.10.3080.10">
    <property type="entry name" value="Clc chloride channel"/>
    <property type="match status" value="1"/>
</dbReference>
<dbReference type="PANTHER" id="PTHR43427:SF6">
    <property type="entry name" value="CHLORIDE CHANNEL PROTEIN CLC-E"/>
    <property type="match status" value="1"/>
</dbReference>
<keyword evidence="9" id="KW-0407">Ion channel</keyword>
<evidence type="ECO:0000256" key="11">
    <source>
        <dbReference type="SAM" id="Phobius"/>
    </source>
</evidence>
<protein>
    <submittedName>
        <fullName evidence="13">Cl-channel voltage-gated family protein</fullName>
    </submittedName>
</protein>
<evidence type="ECO:0000256" key="10">
    <source>
        <dbReference type="PROSITE-ProRule" id="PRU00703"/>
    </source>
</evidence>
<dbReference type="InParanoid" id="F2LW94"/>
<dbReference type="InterPro" id="IPR001807">
    <property type="entry name" value="ClC"/>
</dbReference>
<dbReference type="GO" id="GO:0005254">
    <property type="term" value="F:chloride channel activity"/>
    <property type="evidence" value="ECO:0007669"/>
    <property type="project" value="UniProtKB-KW"/>
</dbReference>
<dbReference type="Proteomes" id="UP000008139">
    <property type="component" value="Chromosome"/>
</dbReference>
<evidence type="ECO:0000256" key="4">
    <source>
        <dbReference type="ARBA" id="ARBA00022989"/>
    </source>
</evidence>
<evidence type="ECO:0000256" key="3">
    <source>
        <dbReference type="ARBA" id="ARBA00022692"/>
    </source>
</evidence>
<feature type="transmembrane region" description="Helical" evidence="11">
    <location>
        <begin position="82"/>
        <end position="103"/>
    </location>
</feature>
<feature type="domain" description="CBS" evidence="12">
    <location>
        <begin position="534"/>
        <end position="591"/>
    </location>
</feature>
<dbReference type="CDD" id="cd00400">
    <property type="entry name" value="Voltage_gated_ClC"/>
    <property type="match status" value="1"/>
</dbReference>
<keyword evidence="14" id="KW-1185">Reference proteome</keyword>
<dbReference type="KEGG" id="hmr:Hipma_1062"/>
<keyword evidence="4 11" id="KW-1133">Transmembrane helix</keyword>
<dbReference type="InterPro" id="IPR014743">
    <property type="entry name" value="Cl-channel_core"/>
</dbReference>
<evidence type="ECO:0000313" key="13">
    <source>
        <dbReference type="EMBL" id="AEA34028.1"/>
    </source>
</evidence>
<evidence type="ECO:0000256" key="2">
    <source>
        <dbReference type="ARBA" id="ARBA00022448"/>
    </source>
</evidence>
<feature type="transmembrane region" description="Helical" evidence="11">
    <location>
        <begin position="350"/>
        <end position="371"/>
    </location>
</feature>
<evidence type="ECO:0000256" key="8">
    <source>
        <dbReference type="ARBA" id="ARBA00023214"/>
    </source>
</evidence>
<dbReference type="eggNOG" id="COG0517">
    <property type="taxonomic scope" value="Bacteria"/>
</dbReference>
<feature type="transmembrane region" description="Helical" evidence="11">
    <location>
        <begin position="255"/>
        <end position="275"/>
    </location>
</feature>
<feature type="transmembrane region" description="Helical" evidence="11">
    <location>
        <begin position="287"/>
        <end position="305"/>
    </location>
</feature>
<comment type="subcellular location">
    <subcellularLocation>
        <location evidence="1">Membrane</location>
        <topology evidence="1">Multi-pass membrane protein</topology>
    </subcellularLocation>
</comment>
<feature type="transmembrane region" description="Helical" evidence="11">
    <location>
        <begin position="383"/>
        <end position="411"/>
    </location>
</feature>
<keyword evidence="3 11" id="KW-0812">Transmembrane</keyword>
<dbReference type="GO" id="GO:0034707">
    <property type="term" value="C:chloride channel complex"/>
    <property type="evidence" value="ECO:0007669"/>
    <property type="project" value="UniProtKB-KW"/>
</dbReference>
<evidence type="ECO:0000256" key="9">
    <source>
        <dbReference type="ARBA" id="ARBA00023303"/>
    </source>
</evidence>
<dbReference type="InterPro" id="IPR046342">
    <property type="entry name" value="CBS_dom_sf"/>
</dbReference>
<feature type="transmembrane region" description="Helical" evidence="11">
    <location>
        <begin position="214"/>
        <end position="235"/>
    </location>
</feature>
<reference evidence="14" key="2">
    <citation type="submission" date="2011-03" db="EMBL/GenBank/DDBJ databases">
        <title>The complete genome of Hippea maritima DSM 10411.</title>
        <authorList>
            <consortium name="US DOE Joint Genome Institute (JGI-PGF)"/>
            <person name="Lucas S."/>
            <person name="Copeland A."/>
            <person name="Lapidus A."/>
            <person name="Bruce D."/>
            <person name="Goodwin L."/>
            <person name="Pitluck S."/>
            <person name="Peters L."/>
            <person name="Kyrpides N."/>
            <person name="Mavromatis K."/>
            <person name="Pagani I."/>
            <person name="Ivanova N."/>
            <person name="Mikhailova N."/>
            <person name="Lu M."/>
            <person name="Detter J.C."/>
            <person name="Tapia R."/>
            <person name="Han C."/>
            <person name="Land M."/>
            <person name="Hauser L."/>
            <person name="Markowitz V."/>
            <person name="Cheng J.-F."/>
            <person name="Hugenholtz P."/>
            <person name="Woyke T."/>
            <person name="Wu D."/>
            <person name="Spring S."/>
            <person name="Schroeder M."/>
            <person name="Brambilla E."/>
            <person name="Klenk H.-P."/>
            <person name="Eisen J.A."/>
        </authorList>
    </citation>
    <scope>NUCLEOTIDE SEQUENCE [LARGE SCALE GENOMIC DNA]</scope>
    <source>
        <strain evidence="14">ATCC 700847 / DSM 10411 / MH2</strain>
    </source>
</reference>
<dbReference type="FunCoup" id="F2LW94">
    <property type="interactions" value="101"/>
</dbReference>
<evidence type="ECO:0000256" key="6">
    <source>
        <dbReference type="ARBA" id="ARBA00023136"/>
    </source>
</evidence>
<dbReference type="InterPro" id="IPR000644">
    <property type="entry name" value="CBS_dom"/>
</dbReference>
<feature type="domain" description="CBS" evidence="12">
    <location>
        <begin position="469"/>
        <end position="527"/>
    </location>
</feature>
<reference evidence="13 14" key="1">
    <citation type="journal article" date="2011" name="Stand. Genomic Sci.">
        <title>Complete genome sequence of the thermophilic sulfur-reducer Hippea maritima type strain (MH(2)).</title>
        <authorList>
            <person name="Huntemann M."/>
            <person name="Lu M."/>
            <person name="Nolan M."/>
            <person name="Lapidus A."/>
            <person name="Lucas S."/>
            <person name="Hammon N."/>
            <person name="Deshpande S."/>
            <person name="Cheng J.F."/>
            <person name="Tapia R."/>
            <person name="Han C."/>
            <person name="Goodwin L."/>
            <person name="Pitluck S."/>
            <person name="Liolios K."/>
            <person name="Pagani I."/>
            <person name="Ivanova N."/>
            <person name="Ovchinikova G."/>
            <person name="Pati A."/>
            <person name="Chen A."/>
            <person name="Palaniappan K."/>
            <person name="Land M."/>
            <person name="Hauser L."/>
            <person name="Jeffries C.D."/>
            <person name="Detter J.C."/>
            <person name="Brambilla E.M."/>
            <person name="Rohde M."/>
            <person name="Spring S."/>
            <person name="Goker M."/>
            <person name="Woyke T."/>
            <person name="Bristow J."/>
            <person name="Eisen J.A."/>
            <person name="Markowitz V."/>
            <person name="Hugenholtz P."/>
            <person name="Kyrpides N.C."/>
            <person name="Klenk H.P."/>
            <person name="Mavromatis K."/>
        </authorList>
    </citation>
    <scope>NUCLEOTIDE SEQUENCE [LARGE SCALE GENOMIC DNA]</scope>
    <source>
        <strain evidence="14">ATCC 700847 / DSM 10411 / MH2</strain>
    </source>
</reference>
<dbReference type="Pfam" id="PF00571">
    <property type="entry name" value="CBS"/>
    <property type="match status" value="2"/>
</dbReference>
<keyword evidence="8" id="KW-0868">Chloride</keyword>
<name>F2LW94_HIPMA</name>
<dbReference type="Gene3D" id="3.10.580.10">
    <property type="entry name" value="CBS-domain"/>
    <property type="match status" value="1"/>
</dbReference>
<keyword evidence="5" id="KW-0406">Ion transport</keyword>
<organism evidence="13 14">
    <name type="scientific">Hippea maritima (strain ATCC 700847 / DSM 10411 / MH2)</name>
    <dbReference type="NCBI Taxonomy" id="760142"/>
    <lineage>
        <taxon>Bacteria</taxon>
        <taxon>Pseudomonadati</taxon>
        <taxon>Campylobacterota</taxon>
        <taxon>Desulfurellia</taxon>
        <taxon>Desulfurellales</taxon>
        <taxon>Hippeaceae</taxon>
        <taxon>Hippea</taxon>
    </lineage>
</organism>
<gene>
    <name evidence="13" type="ordered locus">Hipma_1062</name>
</gene>
<feature type="transmembrane region" description="Helical" evidence="11">
    <location>
        <begin position="176"/>
        <end position="194"/>
    </location>
</feature>
<dbReference type="RefSeq" id="WP_013682067.1">
    <property type="nucleotide sequence ID" value="NC_015318.1"/>
</dbReference>
<feature type="transmembrane region" description="Helical" evidence="11">
    <location>
        <begin position="24"/>
        <end position="46"/>
    </location>
</feature>
<accession>F2LW94</accession>
<dbReference type="PRINTS" id="PR00762">
    <property type="entry name" value="CLCHANNEL"/>
</dbReference>
<feature type="transmembrane region" description="Helical" evidence="11">
    <location>
        <begin position="417"/>
        <end position="437"/>
    </location>
</feature>
<sequence length="594" mass="64165">MKVSALSELMFIIKGLKHSQTSKMLIYASIVGVLAGVGAILFFVLLDLTSVTLLNHIAGFPLSHPTNEEPLIPLIHKPFNRIAFLIIITVGGFLSGLLIHLLAEETKGGGTGEVVKAYHNNQPIRKRVPFVKLIVSVISLGVGGAGGREGPAAQIGAGFGYQIGNFLKLTDKEKRILMIAGLAGGVGAIFRSPMGAAIYAVEVLYKDIDFEYEALLPAAISSIIAYSIFSAKFGWIHMFSTPPLVFHNLREFSSYTVLAVVCALSAIAFINIFNTSSNMFSKLKTPLYIKTALGGLLVGLFAMFIPDSAGMGYGIMQNAFLNKTGFQLLLLLGLVRMFTTSITLGSGNSVGLFAPTLVIGTAIGGGIGGLIKNIFPMMVDNPASFAIVGMAGFFAATNKTPLSIIIVVAEITGNYELIVPSMWVVAISFLLTTRYSIERNQVKNRAHSPIHKYEFVRDVLEGIKVKELMKKDFVSVSGSTSLAKIFEILSEAKQTDIPVIDNSNKLQGIVTLHVLKSILGEGELADFLVAEDVANKNVITTTQEENLNTLMHKIGFREINTIPVVNDQGQIIGIITRKDIIKAYNDATEKLHNR</sequence>
<evidence type="ECO:0000259" key="12">
    <source>
        <dbReference type="PROSITE" id="PS51371"/>
    </source>
</evidence>
<dbReference type="Pfam" id="PF00654">
    <property type="entry name" value="Voltage_CLC"/>
    <property type="match status" value="1"/>
</dbReference>
<evidence type="ECO:0000313" key="14">
    <source>
        <dbReference type="Proteomes" id="UP000008139"/>
    </source>
</evidence>
<proteinExistence type="predicted"/>
<dbReference type="PANTHER" id="PTHR43427">
    <property type="entry name" value="CHLORIDE CHANNEL PROTEIN CLC-E"/>
    <property type="match status" value="1"/>
</dbReference>
<dbReference type="AlphaFoldDB" id="F2LW94"/>
<feature type="transmembrane region" description="Helical" evidence="11">
    <location>
        <begin position="326"/>
        <end position="344"/>
    </location>
</feature>
<dbReference type="EMBL" id="CP002606">
    <property type="protein sequence ID" value="AEA34028.1"/>
    <property type="molecule type" value="Genomic_DNA"/>
</dbReference>
<evidence type="ECO:0000256" key="5">
    <source>
        <dbReference type="ARBA" id="ARBA00023065"/>
    </source>
</evidence>
<keyword evidence="7" id="KW-0869">Chloride channel</keyword>
<keyword evidence="2" id="KW-0813">Transport</keyword>
<dbReference type="SUPFAM" id="SSF54631">
    <property type="entry name" value="CBS-domain pair"/>
    <property type="match status" value="1"/>
</dbReference>
<dbReference type="InterPro" id="IPR050368">
    <property type="entry name" value="ClC-type_chloride_channel"/>
</dbReference>